<dbReference type="HAMAP" id="MF_01074">
    <property type="entry name" value="LarC"/>
    <property type="match status" value="1"/>
</dbReference>
<dbReference type="Pfam" id="PF01969">
    <property type="entry name" value="Ni_insertion"/>
    <property type="match status" value="1"/>
</dbReference>
<dbReference type="InterPro" id="IPR001995">
    <property type="entry name" value="Peptidase_A2_cat"/>
</dbReference>
<dbReference type="GO" id="GO:0016151">
    <property type="term" value="F:nickel cation binding"/>
    <property type="evidence" value="ECO:0007669"/>
    <property type="project" value="UniProtKB-UniRule"/>
</dbReference>
<dbReference type="Gene3D" id="3.30.70.1380">
    <property type="entry name" value="Transcriptional regulatory protein pf0864 domain like"/>
    <property type="match status" value="1"/>
</dbReference>
<dbReference type="GO" id="GO:0004190">
    <property type="term" value="F:aspartic-type endopeptidase activity"/>
    <property type="evidence" value="ECO:0007669"/>
    <property type="project" value="InterPro"/>
</dbReference>
<dbReference type="NCBIfam" id="TIGR00299">
    <property type="entry name" value="nickel pincer cofactor biosynthesis protein LarC"/>
    <property type="match status" value="1"/>
</dbReference>
<feature type="compositionally biased region" description="Basic residues" evidence="3">
    <location>
        <begin position="72"/>
        <end position="82"/>
    </location>
</feature>
<evidence type="ECO:0000313" key="5">
    <source>
        <dbReference type="EMBL" id="NYB73764.1"/>
    </source>
</evidence>
<dbReference type="GO" id="GO:0016829">
    <property type="term" value="F:lyase activity"/>
    <property type="evidence" value="ECO:0007669"/>
    <property type="project" value="UniProtKB-UniRule"/>
</dbReference>
<sequence>MGKILYFECNSGISGDMTVGALLDSGADKEVLVKALDSLGISGYHLHFGRTVKCGLDAYDFNVGLEEEHAHDHGHHNHSHHEHGHDCKHEHEHHHEHQQQHPHRNIHDIYAIIEKLQTSERVKDMAKKMFDIVAEAESRAHGIPVDEVHFHEVGAIDSIVDIVGTAICIDNLGIEEVVVSPLAEGFGTVRCQHGVIPVPVPATANIASAHGLKLRFTDNMGEMVTPTGAAIAAALKTKENLPATFRILRTGLGAGKKDFKQANVLRAMIIEDSTREENTGEQAEQMWVLEANIDDSNGEALGFVMELLLEAGAADVWYTPIYMKKNRPAYMMSLICREEDIYSLESIMFTQTTTIGLRRYPVSRTILSREKRIINTELGEAEVKICRRGQRTFFYPEYESIRKICRKNDLDYQTVYYTIREEAERIWKKN</sequence>
<dbReference type="GO" id="GO:0006508">
    <property type="term" value="P:proteolysis"/>
    <property type="evidence" value="ECO:0007669"/>
    <property type="project" value="InterPro"/>
</dbReference>
<dbReference type="PANTHER" id="PTHR36566">
    <property type="entry name" value="NICKEL INSERTION PROTEIN-RELATED"/>
    <property type="match status" value="1"/>
</dbReference>
<comment type="catalytic activity">
    <reaction evidence="2">
        <text>Ni(II)-pyridinium-3,5-bisthiocarboxylate mononucleotide = pyridinium-3,5-bisthiocarboxylate mononucleotide + Ni(2+)</text>
        <dbReference type="Rhea" id="RHEA:54784"/>
        <dbReference type="ChEBI" id="CHEBI:49786"/>
        <dbReference type="ChEBI" id="CHEBI:137372"/>
        <dbReference type="ChEBI" id="CHEBI:137373"/>
        <dbReference type="EC" id="4.99.1.12"/>
    </reaction>
</comment>
<protein>
    <recommendedName>
        <fullName evidence="2">Pyridinium-3,5-bisthiocarboxylic acid mononucleotide nickel insertion protein</fullName>
        <shortName evidence="2">P2TMN nickel insertion protein</shortName>
        <ecNumber evidence="2">4.99.1.12</ecNumber>
    </recommendedName>
    <alternativeName>
        <fullName evidence="2">Nickel-pincer cofactor biosynthesis protein LarC</fullName>
    </alternativeName>
</protein>
<evidence type="ECO:0000259" key="4">
    <source>
        <dbReference type="PROSITE" id="PS50175"/>
    </source>
</evidence>
<keyword evidence="2" id="KW-0456">Lyase</keyword>
<evidence type="ECO:0000256" key="1">
    <source>
        <dbReference type="ARBA" id="ARBA00022596"/>
    </source>
</evidence>
<dbReference type="InterPro" id="IPR002822">
    <property type="entry name" value="Ni_insertion"/>
</dbReference>
<comment type="function">
    <text evidence="2">Involved in the biosynthesis of a nickel-pincer cofactor ((SCS)Ni(II) pincer complex). Binds Ni(2+), and functions in nickel delivery to pyridinium-3,5-bisthiocarboxylic acid mononucleotide (P2TMN), to form the mature cofactor. Is thus probably required for the activation of nickel-pincer cofactor-dependent enzymes.</text>
</comment>
<comment type="caution">
    <text evidence="5">The sequence shown here is derived from an EMBL/GenBank/DDBJ whole genome shotgun (WGS) entry which is preliminary data.</text>
</comment>
<organism evidence="5 6">
    <name type="scientific">Sedimentibacter hydroxybenzoicus DSM 7310</name>
    <dbReference type="NCBI Taxonomy" id="1123245"/>
    <lineage>
        <taxon>Bacteria</taxon>
        <taxon>Bacillati</taxon>
        <taxon>Bacillota</taxon>
        <taxon>Tissierellia</taxon>
        <taxon>Sedimentibacter</taxon>
    </lineage>
</organism>
<evidence type="ECO:0000313" key="6">
    <source>
        <dbReference type="Proteomes" id="UP000611629"/>
    </source>
</evidence>
<keyword evidence="1 2" id="KW-0533">Nickel</keyword>
<feature type="compositionally biased region" description="Basic and acidic residues" evidence="3">
    <location>
        <begin position="83"/>
        <end position="99"/>
    </location>
</feature>
<evidence type="ECO:0000256" key="3">
    <source>
        <dbReference type="SAM" id="MobiDB-lite"/>
    </source>
</evidence>
<dbReference type="PANTHER" id="PTHR36566:SF1">
    <property type="entry name" value="PYRIDINIUM-3,5-BISTHIOCARBOXYLIC ACID MONONUCLEOTIDE NICKEL INSERTION PROTEIN"/>
    <property type="match status" value="1"/>
</dbReference>
<gene>
    <name evidence="2 5" type="primary">larC</name>
    <name evidence="5" type="ORF">HZF24_06370</name>
</gene>
<dbReference type="RefSeq" id="WP_179237459.1">
    <property type="nucleotide sequence ID" value="NZ_JACBNQ010000004.1"/>
</dbReference>
<comment type="similarity">
    <text evidence="2">Belongs to the LarC family.</text>
</comment>
<keyword evidence="6" id="KW-1185">Reference proteome</keyword>
<dbReference type="Proteomes" id="UP000611629">
    <property type="component" value="Unassembled WGS sequence"/>
</dbReference>
<feature type="region of interest" description="Disordered" evidence="3">
    <location>
        <begin position="70"/>
        <end position="103"/>
    </location>
</feature>
<reference evidence="5" key="1">
    <citation type="submission" date="2020-07" db="EMBL/GenBank/DDBJ databases">
        <title>Genomic analysis of a strain of Sedimentibacter Hydroxybenzoicus DSM7310.</title>
        <authorList>
            <person name="Ma S."/>
        </authorList>
    </citation>
    <scope>NUCLEOTIDE SEQUENCE</scope>
    <source>
        <strain evidence="5">DSM 7310</strain>
    </source>
</reference>
<dbReference type="EC" id="4.99.1.12" evidence="2"/>
<dbReference type="GO" id="GO:0051604">
    <property type="term" value="P:protein maturation"/>
    <property type="evidence" value="ECO:0007669"/>
    <property type="project" value="UniProtKB-UniRule"/>
</dbReference>
<dbReference type="AlphaFoldDB" id="A0A974GVU9"/>
<proteinExistence type="inferred from homology"/>
<feature type="domain" description="Peptidase A2" evidence="4">
    <location>
        <begin position="19"/>
        <end position="32"/>
    </location>
</feature>
<dbReference type="PROSITE" id="PS50175">
    <property type="entry name" value="ASP_PROT_RETROV"/>
    <property type="match status" value="1"/>
</dbReference>
<name>A0A974GVU9_SEDHY</name>
<accession>A0A974GVU9</accession>
<evidence type="ECO:0000256" key="2">
    <source>
        <dbReference type="HAMAP-Rule" id="MF_01074"/>
    </source>
</evidence>
<dbReference type="EMBL" id="JACBNQ010000004">
    <property type="protein sequence ID" value="NYB73764.1"/>
    <property type="molecule type" value="Genomic_DNA"/>
</dbReference>